<sequence>EQVAVHRSGRGKGPVEQGGGAASGRRHLRHGRRCHLRRGALARRGFHPRVRQVQQEDARRPHGPQPAHRRGG</sequence>
<proteinExistence type="predicted"/>
<protein>
    <submittedName>
        <fullName evidence="2">Uncharacterized protein</fullName>
    </submittedName>
</protein>
<reference evidence="2" key="1">
    <citation type="submission" date="2020-02" db="EMBL/GenBank/DDBJ databases">
        <authorList>
            <person name="Meier V. D."/>
        </authorList>
    </citation>
    <scope>NUCLEOTIDE SEQUENCE</scope>
    <source>
        <strain evidence="2">AVDCRST_MAG89</strain>
    </source>
</reference>
<organism evidence="2">
    <name type="scientific">uncultured Gemmatimonadota bacterium</name>
    <dbReference type="NCBI Taxonomy" id="203437"/>
    <lineage>
        <taxon>Bacteria</taxon>
        <taxon>Pseudomonadati</taxon>
        <taxon>Gemmatimonadota</taxon>
        <taxon>environmental samples</taxon>
    </lineage>
</organism>
<gene>
    <name evidence="2" type="ORF">AVDCRST_MAG89-3317</name>
</gene>
<evidence type="ECO:0000256" key="1">
    <source>
        <dbReference type="SAM" id="MobiDB-lite"/>
    </source>
</evidence>
<feature type="region of interest" description="Disordered" evidence="1">
    <location>
        <begin position="1"/>
        <end position="72"/>
    </location>
</feature>
<dbReference type="EMBL" id="CADCTV010000694">
    <property type="protein sequence ID" value="CAA9354218.1"/>
    <property type="molecule type" value="Genomic_DNA"/>
</dbReference>
<feature type="non-terminal residue" evidence="2">
    <location>
        <position position="1"/>
    </location>
</feature>
<evidence type="ECO:0000313" key="2">
    <source>
        <dbReference type="EMBL" id="CAA9354218.1"/>
    </source>
</evidence>
<dbReference type="AlphaFoldDB" id="A0A6J4MAX9"/>
<accession>A0A6J4MAX9</accession>
<name>A0A6J4MAX9_9BACT</name>
<feature type="non-terminal residue" evidence="2">
    <location>
        <position position="72"/>
    </location>
</feature>
<feature type="compositionally biased region" description="Basic residues" evidence="1">
    <location>
        <begin position="24"/>
        <end position="50"/>
    </location>
</feature>